<evidence type="ECO:0000313" key="2">
    <source>
        <dbReference type="EMBL" id="MBK1789606.1"/>
    </source>
</evidence>
<dbReference type="RefSeq" id="WP_200309596.1">
    <property type="nucleotide sequence ID" value="NZ_JAENIM010000008.1"/>
</dbReference>
<organism evidence="2 3">
    <name type="scientific">Persicirhabdus sediminis</name>
    <dbReference type="NCBI Taxonomy" id="454144"/>
    <lineage>
        <taxon>Bacteria</taxon>
        <taxon>Pseudomonadati</taxon>
        <taxon>Verrucomicrobiota</taxon>
        <taxon>Verrucomicrobiia</taxon>
        <taxon>Verrucomicrobiales</taxon>
        <taxon>Verrucomicrobiaceae</taxon>
        <taxon>Persicirhabdus</taxon>
    </lineage>
</organism>
<proteinExistence type="predicted"/>
<dbReference type="Proteomes" id="UP000624703">
    <property type="component" value="Unassembled WGS sequence"/>
</dbReference>
<name>A0A8J7MAV8_9BACT</name>
<dbReference type="NCBIfam" id="TIGR01300">
    <property type="entry name" value="CPA3_mnhG_phaG"/>
    <property type="match status" value="1"/>
</dbReference>
<keyword evidence="1" id="KW-0472">Membrane</keyword>
<gene>
    <name evidence="2" type="ORF">JIN82_00405</name>
</gene>
<feature type="transmembrane region" description="Helical" evidence="1">
    <location>
        <begin position="62"/>
        <end position="81"/>
    </location>
</feature>
<sequence>MIAAILFLLGALMMCIATIGMLRLPDPLSRMHAGTKAASLGILLVCSSLAVHFASWEIALRAIFIVLLVFMTVPVGAHMVARKLIEDDSE</sequence>
<dbReference type="AlphaFoldDB" id="A0A8J7MAV8"/>
<dbReference type="EMBL" id="JAENIM010000008">
    <property type="protein sequence ID" value="MBK1789606.1"/>
    <property type="molecule type" value="Genomic_DNA"/>
</dbReference>
<comment type="caution">
    <text evidence="2">The sequence shown here is derived from an EMBL/GenBank/DDBJ whole genome shotgun (WGS) entry which is preliminary data.</text>
</comment>
<dbReference type="InterPro" id="IPR005133">
    <property type="entry name" value="PhaG_MnhG_YufB"/>
</dbReference>
<keyword evidence="1" id="KW-1133">Transmembrane helix</keyword>
<evidence type="ECO:0000313" key="3">
    <source>
        <dbReference type="Proteomes" id="UP000624703"/>
    </source>
</evidence>
<accession>A0A8J7MAV8</accession>
<dbReference type="GO" id="GO:0015385">
    <property type="term" value="F:sodium:proton antiporter activity"/>
    <property type="evidence" value="ECO:0007669"/>
    <property type="project" value="TreeGrafter"/>
</dbReference>
<dbReference type="Pfam" id="PF03334">
    <property type="entry name" value="PhaG_MnhG_YufB"/>
    <property type="match status" value="1"/>
</dbReference>
<dbReference type="PANTHER" id="PTHR34703:SF1">
    <property type="entry name" value="ANTIPORTER SUBUNIT MNHG2-RELATED"/>
    <property type="match status" value="1"/>
</dbReference>
<dbReference type="PANTHER" id="PTHR34703">
    <property type="entry name" value="ANTIPORTER SUBUNIT MNHG2-RELATED"/>
    <property type="match status" value="1"/>
</dbReference>
<evidence type="ECO:0000256" key="1">
    <source>
        <dbReference type="SAM" id="Phobius"/>
    </source>
</evidence>
<protein>
    <submittedName>
        <fullName evidence="2">Monovalent cation/H(+) antiporter subunit G</fullName>
    </submittedName>
</protein>
<keyword evidence="3" id="KW-1185">Reference proteome</keyword>
<reference evidence="2" key="1">
    <citation type="submission" date="2021-01" db="EMBL/GenBank/DDBJ databases">
        <title>Modified the classification status of verrucomicrobia.</title>
        <authorList>
            <person name="Feng X."/>
        </authorList>
    </citation>
    <scope>NUCLEOTIDE SEQUENCE</scope>
    <source>
        <strain evidence="2">_KCTC 22039</strain>
    </source>
</reference>
<keyword evidence="1" id="KW-0812">Transmembrane</keyword>
<feature type="transmembrane region" description="Helical" evidence="1">
    <location>
        <begin position="6"/>
        <end position="25"/>
    </location>
</feature>
<feature type="transmembrane region" description="Helical" evidence="1">
    <location>
        <begin position="37"/>
        <end position="56"/>
    </location>
</feature>